<feature type="compositionally biased region" description="Basic and acidic residues" evidence="1">
    <location>
        <begin position="79"/>
        <end position="91"/>
    </location>
</feature>
<feature type="region of interest" description="Disordered" evidence="1">
    <location>
        <begin position="1"/>
        <end position="91"/>
    </location>
</feature>
<reference evidence="2" key="1">
    <citation type="submission" date="2023-07" db="EMBL/GenBank/DDBJ databases">
        <title>A chromosome-level genome assembly of Lolium multiflorum.</title>
        <authorList>
            <person name="Chen Y."/>
            <person name="Copetti D."/>
            <person name="Kolliker R."/>
            <person name="Studer B."/>
        </authorList>
    </citation>
    <scope>NUCLEOTIDE SEQUENCE</scope>
    <source>
        <strain evidence="2">02402/16</strain>
        <tissue evidence="2">Leaf</tissue>
    </source>
</reference>
<accession>A0AAD8WCI3</accession>
<keyword evidence="3" id="KW-1185">Reference proteome</keyword>
<feature type="compositionally biased region" description="Basic and acidic residues" evidence="1">
    <location>
        <begin position="264"/>
        <end position="274"/>
    </location>
</feature>
<sequence length="308" mass="33868">MAGLDGQPWRAVERAGKFRAHEGSARAKRHWRPSFPPPAIKDGGGLKQPHHLPLPSTFSGAMPRTDHVGQALPRRRGRAERGGGARDSRWVADDEALRVAAAKKAGDAEMAEAAAEGWHETADGWYEAAEEGATASEEPVQEEDLALANINAAIEERLADLTRVTKEHEATGGPAAGRPPRPEERAARYASSPSPHPDALARAAREDANSAERGRQERMRRRQENHEARSRPRPEARTAWSAPGRRSVREADDSAARRSACAEVRGRKEEDEGLRPPPPPPPRPRPPPPCHPARKLEWNPHAYSRRVE</sequence>
<feature type="compositionally biased region" description="Basic and acidic residues" evidence="1">
    <location>
        <begin position="247"/>
        <end position="256"/>
    </location>
</feature>
<organism evidence="2 3">
    <name type="scientific">Lolium multiflorum</name>
    <name type="common">Italian ryegrass</name>
    <name type="synonym">Lolium perenne subsp. multiflorum</name>
    <dbReference type="NCBI Taxonomy" id="4521"/>
    <lineage>
        <taxon>Eukaryota</taxon>
        <taxon>Viridiplantae</taxon>
        <taxon>Streptophyta</taxon>
        <taxon>Embryophyta</taxon>
        <taxon>Tracheophyta</taxon>
        <taxon>Spermatophyta</taxon>
        <taxon>Magnoliopsida</taxon>
        <taxon>Liliopsida</taxon>
        <taxon>Poales</taxon>
        <taxon>Poaceae</taxon>
        <taxon>BOP clade</taxon>
        <taxon>Pooideae</taxon>
        <taxon>Poodae</taxon>
        <taxon>Poeae</taxon>
        <taxon>Poeae Chloroplast Group 2 (Poeae type)</taxon>
        <taxon>Loliodinae</taxon>
        <taxon>Loliinae</taxon>
        <taxon>Lolium</taxon>
    </lineage>
</organism>
<dbReference type="Proteomes" id="UP001231189">
    <property type="component" value="Unassembled WGS sequence"/>
</dbReference>
<name>A0AAD8WCI3_LOLMU</name>
<comment type="caution">
    <text evidence="2">The sequence shown here is derived from an EMBL/GenBank/DDBJ whole genome shotgun (WGS) entry which is preliminary data.</text>
</comment>
<feature type="compositionally biased region" description="Pro residues" evidence="1">
    <location>
        <begin position="275"/>
        <end position="291"/>
    </location>
</feature>
<evidence type="ECO:0000313" key="2">
    <source>
        <dbReference type="EMBL" id="KAK1650510.1"/>
    </source>
</evidence>
<feature type="compositionally biased region" description="Basic and acidic residues" evidence="1">
    <location>
        <begin position="161"/>
        <end position="170"/>
    </location>
</feature>
<feature type="region of interest" description="Disordered" evidence="1">
    <location>
        <begin position="110"/>
        <end position="143"/>
    </location>
</feature>
<protein>
    <submittedName>
        <fullName evidence="2">Uncharacterized protein</fullName>
    </submittedName>
</protein>
<feature type="compositionally biased region" description="Basic and acidic residues" evidence="1">
    <location>
        <begin position="203"/>
        <end position="236"/>
    </location>
</feature>
<feature type="compositionally biased region" description="Basic and acidic residues" evidence="1">
    <location>
        <begin position="11"/>
        <end position="25"/>
    </location>
</feature>
<proteinExistence type="predicted"/>
<gene>
    <name evidence="2" type="ORF">QYE76_068315</name>
</gene>
<evidence type="ECO:0000256" key="1">
    <source>
        <dbReference type="SAM" id="MobiDB-lite"/>
    </source>
</evidence>
<evidence type="ECO:0000313" key="3">
    <source>
        <dbReference type="Proteomes" id="UP001231189"/>
    </source>
</evidence>
<feature type="region of interest" description="Disordered" evidence="1">
    <location>
        <begin position="161"/>
        <end position="308"/>
    </location>
</feature>
<dbReference type="EMBL" id="JAUUTY010000004">
    <property type="protein sequence ID" value="KAK1650510.1"/>
    <property type="molecule type" value="Genomic_DNA"/>
</dbReference>
<dbReference type="AlphaFoldDB" id="A0AAD8WCI3"/>